<dbReference type="OrthoDB" id="6462103at2"/>
<dbReference type="SMART" id="SM00347">
    <property type="entry name" value="HTH_MARR"/>
    <property type="match status" value="1"/>
</dbReference>
<evidence type="ECO:0000259" key="4">
    <source>
        <dbReference type="PROSITE" id="PS50995"/>
    </source>
</evidence>
<evidence type="ECO:0000313" key="5">
    <source>
        <dbReference type="EMBL" id="SHI48852.1"/>
    </source>
</evidence>
<dbReference type="PROSITE" id="PS50995">
    <property type="entry name" value="HTH_MARR_2"/>
    <property type="match status" value="1"/>
</dbReference>
<dbReference type="InterPro" id="IPR023187">
    <property type="entry name" value="Tscrpt_reg_MarR-type_CS"/>
</dbReference>
<accession>A0A1M6BJE6</accession>
<dbReference type="Pfam" id="PF01047">
    <property type="entry name" value="MarR"/>
    <property type="match status" value="1"/>
</dbReference>
<dbReference type="GO" id="GO:0003700">
    <property type="term" value="F:DNA-binding transcription factor activity"/>
    <property type="evidence" value="ECO:0007669"/>
    <property type="project" value="InterPro"/>
</dbReference>
<keyword evidence="6" id="KW-1185">Reference proteome</keyword>
<dbReference type="InterPro" id="IPR036388">
    <property type="entry name" value="WH-like_DNA-bd_sf"/>
</dbReference>
<dbReference type="STRING" id="1121298.SAMN05444401_0797"/>
<dbReference type="PANTHER" id="PTHR42756">
    <property type="entry name" value="TRANSCRIPTIONAL REGULATOR, MARR"/>
    <property type="match status" value="1"/>
</dbReference>
<dbReference type="Proteomes" id="UP000184080">
    <property type="component" value="Unassembled WGS sequence"/>
</dbReference>
<evidence type="ECO:0000256" key="1">
    <source>
        <dbReference type="ARBA" id="ARBA00023015"/>
    </source>
</evidence>
<protein>
    <submittedName>
        <fullName evidence="5">DNA-binding transcriptional regulator, MarR family</fullName>
    </submittedName>
</protein>
<dbReference type="EMBL" id="FQZO01000001">
    <property type="protein sequence ID" value="SHI48852.1"/>
    <property type="molecule type" value="Genomic_DNA"/>
</dbReference>
<dbReference type="SUPFAM" id="SSF46785">
    <property type="entry name" value="Winged helix' DNA-binding domain"/>
    <property type="match status" value="1"/>
</dbReference>
<sequence>MVINMKNIYEEFGRWISILYRQFQIFINNELKDLNITSGEYIYLIKLYENKELTQEELAEIYYIDKAAITRSIRSLEDKGYIKRIKNQRDKRSYRIQVTDQALKVKHRIYNALKSWDDLISSDVNDDELKMLSNVLKNMSLKSLHGDQKGDDIYENK</sequence>
<dbReference type="Gene3D" id="1.10.10.10">
    <property type="entry name" value="Winged helix-like DNA-binding domain superfamily/Winged helix DNA-binding domain"/>
    <property type="match status" value="1"/>
</dbReference>
<gene>
    <name evidence="5" type="ORF">SAMN05444401_0797</name>
</gene>
<keyword evidence="2 5" id="KW-0238">DNA-binding</keyword>
<proteinExistence type="predicted"/>
<keyword evidence="1" id="KW-0805">Transcription regulation</keyword>
<dbReference type="PANTHER" id="PTHR42756:SF2">
    <property type="entry name" value="MARR FAMILY REGULATORY PROTEIN"/>
    <property type="match status" value="1"/>
</dbReference>
<feature type="domain" description="HTH marR-type" evidence="4">
    <location>
        <begin position="9"/>
        <end position="141"/>
    </location>
</feature>
<dbReference type="PROSITE" id="PS01117">
    <property type="entry name" value="HTH_MARR_1"/>
    <property type="match status" value="1"/>
</dbReference>
<dbReference type="InterPro" id="IPR000835">
    <property type="entry name" value="HTH_MarR-typ"/>
</dbReference>
<organism evidence="5 6">
    <name type="scientific">Clostridium amylolyticum</name>
    <dbReference type="NCBI Taxonomy" id="1121298"/>
    <lineage>
        <taxon>Bacteria</taxon>
        <taxon>Bacillati</taxon>
        <taxon>Bacillota</taxon>
        <taxon>Clostridia</taxon>
        <taxon>Eubacteriales</taxon>
        <taxon>Clostridiaceae</taxon>
        <taxon>Clostridium</taxon>
    </lineage>
</organism>
<evidence type="ECO:0000313" key="6">
    <source>
        <dbReference type="Proteomes" id="UP000184080"/>
    </source>
</evidence>
<dbReference type="PRINTS" id="PR00598">
    <property type="entry name" value="HTHMARR"/>
</dbReference>
<dbReference type="AlphaFoldDB" id="A0A1M6BJE6"/>
<evidence type="ECO:0000256" key="3">
    <source>
        <dbReference type="ARBA" id="ARBA00023163"/>
    </source>
</evidence>
<evidence type="ECO:0000256" key="2">
    <source>
        <dbReference type="ARBA" id="ARBA00023125"/>
    </source>
</evidence>
<dbReference type="GO" id="GO:0003677">
    <property type="term" value="F:DNA binding"/>
    <property type="evidence" value="ECO:0007669"/>
    <property type="project" value="UniProtKB-KW"/>
</dbReference>
<keyword evidence="3" id="KW-0804">Transcription</keyword>
<name>A0A1M6BJE6_9CLOT</name>
<dbReference type="InterPro" id="IPR036390">
    <property type="entry name" value="WH_DNA-bd_sf"/>
</dbReference>
<reference evidence="5 6" key="1">
    <citation type="submission" date="2016-11" db="EMBL/GenBank/DDBJ databases">
        <authorList>
            <person name="Jaros S."/>
            <person name="Januszkiewicz K."/>
            <person name="Wedrychowicz H."/>
        </authorList>
    </citation>
    <scope>NUCLEOTIDE SEQUENCE [LARGE SCALE GENOMIC DNA]</scope>
    <source>
        <strain evidence="5 6">DSM 21864</strain>
    </source>
</reference>